<comment type="caution">
    <text evidence="1">The sequence shown here is derived from an EMBL/GenBank/DDBJ whole genome shotgun (WGS) entry which is preliminary data.</text>
</comment>
<dbReference type="EMBL" id="NJHN03000061">
    <property type="protein sequence ID" value="KAH9419056.1"/>
    <property type="molecule type" value="Genomic_DNA"/>
</dbReference>
<reference evidence="1 2" key="1">
    <citation type="journal article" date="2018" name="J. Allergy Clin. Immunol.">
        <title>High-quality assembly of Dermatophagoides pteronyssinus genome and transcriptome reveals a wide range of novel allergens.</title>
        <authorList>
            <person name="Liu X.Y."/>
            <person name="Yang K.Y."/>
            <person name="Wang M.Q."/>
            <person name="Kwok J.S."/>
            <person name="Zeng X."/>
            <person name="Yang Z."/>
            <person name="Xiao X.J."/>
            <person name="Lau C.P."/>
            <person name="Li Y."/>
            <person name="Huang Z.M."/>
            <person name="Ba J.G."/>
            <person name="Yim A.K."/>
            <person name="Ouyang C.Y."/>
            <person name="Ngai S.M."/>
            <person name="Chan T.F."/>
            <person name="Leung E.L."/>
            <person name="Liu L."/>
            <person name="Liu Z.G."/>
            <person name="Tsui S.K."/>
        </authorList>
    </citation>
    <scope>NUCLEOTIDE SEQUENCE [LARGE SCALE GENOMIC DNA]</scope>
    <source>
        <strain evidence="1">Derp</strain>
    </source>
</reference>
<evidence type="ECO:0000313" key="1">
    <source>
        <dbReference type="EMBL" id="KAH9419056.1"/>
    </source>
</evidence>
<keyword evidence="2" id="KW-1185">Reference proteome</keyword>
<organism evidence="1 2">
    <name type="scientific">Dermatophagoides pteronyssinus</name>
    <name type="common">European house dust mite</name>
    <dbReference type="NCBI Taxonomy" id="6956"/>
    <lineage>
        <taxon>Eukaryota</taxon>
        <taxon>Metazoa</taxon>
        <taxon>Ecdysozoa</taxon>
        <taxon>Arthropoda</taxon>
        <taxon>Chelicerata</taxon>
        <taxon>Arachnida</taxon>
        <taxon>Acari</taxon>
        <taxon>Acariformes</taxon>
        <taxon>Sarcoptiformes</taxon>
        <taxon>Astigmata</taxon>
        <taxon>Psoroptidia</taxon>
        <taxon>Analgoidea</taxon>
        <taxon>Pyroglyphidae</taxon>
        <taxon>Dermatophagoidinae</taxon>
        <taxon>Dermatophagoides</taxon>
    </lineage>
</organism>
<protein>
    <submittedName>
        <fullName evidence="1">Uncharacterized protein</fullName>
    </submittedName>
</protein>
<dbReference type="Proteomes" id="UP000887458">
    <property type="component" value="Unassembled WGS sequence"/>
</dbReference>
<accession>A0ABQ8J8X6</accession>
<proteinExistence type="predicted"/>
<sequence length="187" mass="21651">MNSFSAEEIVEKPAWDNVKICLNRRIPCGRHYTYVATQKWLDCKLNFIYENDGANGSQYSMMIRTVEPLFKNLGFSMKIKTIPVTSFIMLHSVGDLKIEFHAHAEGAEKNDFTMQVSSLKKLVNISRCSFVRFPISDSRSTISTLKQRVPSGGYEPRNAWTECPLYFVHESDFWAPEQRYHMSQSNY</sequence>
<name>A0ABQ8J8X6_DERPT</name>
<evidence type="ECO:0000313" key="2">
    <source>
        <dbReference type="Proteomes" id="UP000887458"/>
    </source>
</evidence>
<gene>
    <name evidence="1" type="ORF">DERP_011151</name>
</gene>
<reference evidence="1 2" key="2">
    <citation type="journal article" date="2022" name="Mol. Biol. Evol.">
        <title>Comparative Genomics Reveals Insights into the Divergent Evolution of Astigmatic Mites and Household Pest Adaptations.</title>
        <authorList>
            <person name="Xiong Q."/>
            <person name="Wan A.T."/>
            <person name="Liu X."/>
            <person name="Fung C.S."/>
            <person name="Xiao X."/>
            <person name="Malainual N."/>
            <person name="Hou J."/>
            <person name="Wang L."/>
            <person name="Wang M."/>
            <person name="Yang K.Y."/>
            <person name="Cui Y."/>
            <person name="Leung E.L."/>
            <person name="Nong W."/>
            <person name="Shin S.K."/>
            <person name="Au S.W."/>
            <person name="Jeong K.Y."/>
            <person name="Chew F.T."/>
            <person name="Hui J.H."/>
            <person name="Leung T.F."/>
            <person name="Tungtrongchitr A."/>
            <person name="Zhong N."/>
            <person name="Liu Z."/>
            <person name="Tsui S.K."/>
        </authorList>
    </citation>
    <scope>NUCLEOTIDE SEQUENCE [LARGE SCALE GENOMIC DNA]</scope>
    <source>
        <strain evidence="1">Derp</strain>
    </source>
</reference>